<evidence type="ECO:0000313" key="1">
    <source>
        <dbReference type="EMBL" id="MER2490698.1"/>
    </source>
</evidence>
<dbReference type="EMBL" id="JBELOE010000064">
    <property type="protein sequence ID" value="MER2490698.1"/>
    <property type="molecule type" value="Genomic_DNA"/>
</dbReference>
<sequence>MTITRSDIKLAKSQKMTDEVDAGGFRTSNIVEDGKLNEIFDNVGTIDHAAGNVSLRKVFATVDTANTSTYGNAHIIIAKPPEDSRVSVMAFVGDNEGELNSDAKERAEGFSTKTLVITDSQTLGEQFADATALYLTTGYSFEVDKVYFIGIEYSQPESNDLPKGGSVFQS</sequence>
<protein>
    <submittedName>
        <fullName evidence="1">Uncharacterized protein</fullName>
    </submittedName>
</protein>
<evidence type="ECO:0000313" key="2">
    <source>
        <dbReference type="Proteomes" id="UP001467690"/>
    </source>
</evidence>
<proteinExistence type="predicted"/>
<accession>A0ABV1RCR1</accession>
<dbReference type="Proteomes" id="UP001467690">
    <property type="component" value="Unassembled WGS sequence"/>
</dbReference>
<reference evidence="1 2" key="1">
    <citation type="submission" date="2024-06" db="EMBL/GenBank/DDBJ databases">
        <authorList>
            <person name="Chen R.Y."/>
        </authorList>
    </citation>
    <scope>NUCLEOTIDE SEQUENCE [LARGE SCALE GENOMIC DNA]</scope>
    <source>
        <strain evidence="1 2">D2</strain>
    </source>
</reference>
<gene>
    <name evidence="1" type="ORF">ABS311_02210</name>
</gene>
<name>A0ABV1RCR1_9ALTE</name>
<organism evidence="1 2">
    <name type="scientific">Catenovulum sediminis</name>
    <dbReference type="NCBI Taxonomy" id="1740262"/>
    <lineage>
        <taxon>Bacteria</taxon>
        <taxon>Pseudomonadati</taxon>
        <taxon>Pseudomonadota</taxon>
        <taxon>Gammaproteobacteria</taxon>
        <taxon>Alteromonadales</taxon>
        <taxon>Alteromonadaceae</taxon>
        <taxon>Catenovulum</taxon>
    </lineage>
</organism>
<dbReference type="RefSeq" id="WP_350400454.1">
    <property type="nucleotide sequence ID" value="NZ_JBELOE010000064.1"/>
</dbReference>
<keyword evidence="2" id="KW-1185">Reference proteome</keyword>
<comment type="caution">
    <text evidence="1">The sequence shown here is derived from an EMBL/GenBank/DDBJ whole genome shotgun (WGS) entry which is preliminary data.</text>
</comment>